<organism evidence="1 2">
    <name type="scientific">Paeniglutamicibacter kerguelensis</name>
    <dbReference type="NCBI Taxonomy" id="254788"/>
    <lineage>
        <taxon>Bacteria</taxon>
        <taxon>Bacillati</taxon>
        <taxon>Actinomycetota</taxon>
        <taxon>Actinomycetes</taxon>
        <taxon>Micrococcales</taxon>
        <taxon>Micrococcaceae</taxon>
        <taxon>Paeniglutamicibacter</taxon>
    </lineage>
</organism>
<accession>A0ABS4XCZ1</accession>
<protein>
    <recommendedName>
        <fullName evidence="3">TnsA-like heteromeric transposase endonuclease subunit</fullName>
    </recommendedName>
</protein>
<dbReference type="NCBIfam" id="NF033179">
    <property type="entry name" value="TnsA_like_Actin"/>
    <property type="match status" value="1"/>
</dbReference>
<dbReference type="Proteomes" id="UP001296993">
    <property type="component" value="Unassembled WGS sequence"/>
</dbReference>
<sequence>MTRNRARGSHPFKGVVIKRGLEEIRWSYPDSKFGGETYVVDGSEFIGDITKALPARNSYKYPNRVNHEGLYVSCHTGQQVWYESMTEYIALMQIEHEMEVASIASQPCCFLFRGGYAHYPDYALKTCGGATTVVDVRDLEWTDESDIEKFNRTASICDRLGWGYRIIEPMYGYRLHNLVWLAGYRHGYVAPGPELKQAVLEAAAEPLALMELACILSPDPEWLYLPQIYHLMFHRYLGYDDELPFHDETRVWKI</sequence>
<dbReference type="RefSeq" id="WP_209997252.1">
    <property type="nucleotide sequence ID" value="NZ_BAAAJY010000002.1"/>
</dbReference>
<keyword evidence="2" id="KW-1185">Reference proteome</keyword>
<gene>
    <name evidence="1" type="ORF">JOF47_001853</name>
</gene>
<dbReference type="InterPro" id="IPR048000">
    <property type="entry name" value="TnsA-like"/>
</dbReference>
<dbReference type="EMBL" id="JAGIOF010000001">
    <property type="protein sequence ID" value="MBP2386342.1"/>
    <property type="molecule type" value="Genomic_DNA"/>
</dbReference>
<evidence type="ECO:0000313" key="1">
    <source>
        <dbReference type="EMBL" id="MBP2386342.1"/>
    </source>
</evidence>
<comment type="caution">
    <text evidence="1">The sequence shown here is derived from an EMBL/GenBank/DDBJ whole genome shotgun (WGS) entry which is preliminary data.</text>
</comment>
<reference evidence="1 2" key="1">
    <citation type="submission" date="2021-03" db="EMBL/GenBank/DDBJ databases">
        <title>Sequencing the genomes of 1000 actinobacteria strains.</title>
        <authorList>
            <person name="Klenk H.-P."/>
        </authorList>
    </citation>
    <scope>NUCLEOTIDE SEQUENCE [LARGE SCALE GENOMIC DNA]</scope>
    <source>
        <strain evidence="1 2">DSM 15797</strain>
    </source>
</reference>
<evidence type="ECO:0008006" key="3">
    <source>
        <dbReference type="Google" id="ProtNLM"/>
    </source>
</evidence>
<name>A0ABS4XCZ1_9MICC</name>
<proteinExistence type="predicted"/>
<evidence type="ECO:0000313" key="2">
    <source>
        <dbReference type="Proteomes" id="UP001296993"/>
    </source>
</evidence>